<dbReference type="AlphaFoldDB" id="A0A4Z1L4V2"/>
<gene>
    <name evidence="5" type="ORF">BPOR_0018g00150</name>
</gene>
<feature type="domain" description="GH16" evidence="4">
    <location>
        <begin position="137"/>
        <end position="497"/>
    </location>
</feature>
<evidence type="ECO:0000259" key="4">
    <source>
        <dbReference type="PROSITE" id="PS51762"/>
    </source>
</evidence>
<organism evidence="5 6">
    <name type="scientific">Botrytis porri</name>
    <dbReference type="NCBI Taxonomy" id="87229"/>
    <lineage>
        <taxon>Eukaryota</taxon>
        <taxon>Fungi</taxon>
        <taxon>Dikarya</taxon>
        <taxon>Ascomycota</taxon>
        <taxon>Pezizomycotina</taxon>
        <taxon>Leotiomycetes</taxon>
        <taxon>Helotiales</taxon>
        <taxon>Sclerotiniaceae</taxon>
        <taxon>Botrytis</taxon>
    </lineage>
</organism>
<feature type="compositionally biased region" description="Polar residues" evidence="2">
    <location>
        <begin position="1"/>
        <end position="18"/>
    </location>
</feature>
<accession>A0A4Z1L4V2</accession>
<reference evidence="5 6" key="1">
    <citation type="submission" date="2017-12" db="EMBL/GenBank/DDBJ databases">
        <title>Comparative genomics of Botrytis spp.</title>
        <authorList>
            <person name="Valero-Jimenez C.A."/>
            <person name="Tapia P."/>
            <person name="Veloso J."/>
            <person name="Silva-Moreno E."/>
            <person name="Staats M."/>
            <person name="Valdes J.H."/>
            <person name="Van Kan J.A.L."/>
        </authorList>
    </citation>
    <scope>NUCLEOTIDE SEQUENCE [LARGE SCALE GENOMIC DNA]</scope>
    <source>
        <strain evidence="5 6">MUCL3349</strain>
    </source>
</reference>
<dbReference type="GO" id="GO:0005975">
    <property type="term" value="P:carbohydrate metabolic process"/>
    <property type="evidence" value="ECO:0007669"/>
    <property type="project" value="InterPro"/>
</dbReference>
<dbReference type="STRING" id="87229.A0A4Z1L4V2"/>
<dbReference type="PROSITE" id="PS51762">
    <property type="entry name" value="GH16_2"/>
    <property type="match status" value="1"/>
</dbReference>
<dbReference type="InterPro" id="IPR000757">
    <property type="entry name" value="Beta-glucanase-like"/>
</dbReference>
<comment type="caution">
    <text evidence="5">The sequence shown here is derived from an EMBL/GenBank/DDBJ whole genome shotgun (WGS) entry which is preliminary data.</text>
</comment>
<keyword evidence="3" id="KW-0812">Transmembrane</keyword>
<comment type="similarity">
    <text evidence="1">Belongs to the glycosyl hydrolase 16 family.</text>
</comment>
<proteinExistence type="inferred from homology"/>
<evidence type="ECO:0000313" key="5">
    <source>
        <dbReference type="EMBL" id="TGO91799.1"/>
    </source>
</evidence>
<dbReference type="InterPro" id="IPR013320">
    <property type="entry name" value="ConA-like_dom_sf"/>
</dbReference>
<dbReference type="InterPro" id="IPR050546">
    <property type="entry name" value="Glycosyl_Hydrlase_16"/>
</dbReference>
<evidence type="ECO:0000256" key="2">
    <source>
        <dbReference type="SAM" id="MobiDB-lite"/>
    </source>
</evidence>
<dbReference type="Gene3D" id="2.60.120.200">
    <property type="match status" value="1"/>
</dbReference>
<evidence type="ECO:0000256" key="1">
    <source>
        <dbReference type="ARBA" id="ARBA00006865"/>
    </source>
</evidence>
<feature type="transmembrane region" description="Helical" evidence="3">
    <location>
        <begin position="120"/>
        <end position="141"/>
    </location>
</feature>
<keyword evidence="3" id="KW-0472">Membrane</keyword>
<evidence type="ECO:0000313" key="6">
    <source>
        <dbReference type="Proteomes" id="UP000297280"/>
    </source>
</evidence>
<name>A0A4Z1L4V2_9HELO</name>
<keyword evidence="6" id="KW-1185">Reference proteome</keyword>
<sequence length="501" mass="55429">MSTYSTSLTAQDPQTQRVSAPETPQLFSQPGTPNHESSHTSTPSNRFSSPEEASSISGIEIALLILTKLLIVEDGLDIVPPRQRLFKSARLIGDYEKPWLEKVATEGKRKKWSGRTWDSIIFWASIVIGFGLGGIMCYIGFISVPNNSYCLMFEDDFHNIDPSIWSYEIQRGGFGTGSFEWTTNDPQNAYTDAEGLHIVPTLTVNSTNITPAQILNGYTLNLTTDNRPDGVCTSDDAGSSCSMYSNITAGTIINPVRSARLSTKGKKTIKYGKIEVVAKMPKGDWLWPAIWMMPEDSVYGPWPASGEIDLAESKGNDGATYDGGRDSIISALHWGPIPQVDAFWKTDGKHNIRRTDYSESYYTYGLEWGEDYIFTYINSRLLQVFYLSFSKGYNSMWNRGEFGKTIVNNSALHDPWSQTGNPATPFDQTFYLILNVAVGGTNGYFPDKVGNKPWGDASLTAPAEFWNASSQWGPTWGAPEDRGMTVKSVKMYSQGTCGSPS</sequence>
<dbReference type="Pfam" id="PF00722">
    <property type="entry name" value="Glyco_hydro_16"/>
    <property type="match status" value="1"/>
</dbReference>
<dbReference type="SUPFAM" id="SSF49899">
    <property type="entry name" value="Concanavalin A-like lectins/glucanases"/>
    <property type="match status" value="1"/>
</dbReference>
<evidence type="ECO:0000256" key="3">
    <source>
        <dbReference type="SAM" id="Phobius"/>
    </source>
</evidence>
<dbReference type="FunFam" id="2.60.120.200:FF:000178">
    <property type="entry name" value="Glycoside hydrolase family 16 protein"/>
    <property type="match status" value="1"/>
</dbReference>
<dbReference type="PANTHER" id="PTHR10963">
    <property type="entry name" value="GLYCOSYL HYDROLASE-RELATED"/>
    <property type="match status" value="1"/>
</dbReference>
<dbReference type="PANTHER" id="PTHR10963:SF55">
    <property type="entry name" value="GLYCOSIDE HYDROLASE FAMILY 16 PROTEIN"/>
    <property type="match status" value="1"/>
</dbReference>
<dbReference type="EMBL" id="PQXO01000018">
    <property type="protein sequence ID" value="TGO91799.1"/>
    <property type="molecule type" value="Genomic_DNA"/>
</dbReference>
<keyword evidence="3" id="KW-1133">Transmembrane helix</keyword>
<dbReference type="Proteomes" id="UP000297280">
    <property type="component" value="Unassembled WGS sequence"/>
</dbReference>
<feature type="region of interest" description="Disordered" evidence="2">
    <location>
        <begin position="1"/>
        <end position="51"/>
    </location>
</feature>
<protein>
    <recommendedName>
        <fullName evidence="4">GH16 domain-containing protein</fullName>
    </recommendedName>
</protein>
<feature type="compositionally biased region" description="Polar residues" evidence="2">
    <location>
        <begin position="25"/>
        <end position="51"/>
    </location>
</feature>
<dbReference type="GO" id="GO:0004553">
    <property type="term" value="F:hydrolase activity, hydrolyzing O-glycosyl compounds"/>
    <property type="evidence" value="ECO:0007669"/>
    <property type="project" value="InterPro"/>
</dbReference>